<sequence length="196" mass="22313">MKRAIIIHCWEGFPNYCWYPQTKKDLEKEGFEVIVPEMPDTAKPQLGPWLANLKEIAGKANNELFLLGHSLGCITIMRYLESLKNGEQVGGVVFVAGFTDDLGYKELSNFFIEPINFKKIEERSRMFSLINSDNDPYVPPKYVDILKDKLGAKSIVKHNMKHFSGPIDNEESCLSLPEVKEEIMRMSHSVLSGTEK</sequence>
<dbReference type="GO" id="GO:0016787">
    <property type="term" value="F:hydrolase activity"/>
    <property type="evidence" value="ECO:0007669"/>
    <property type="project" value="InterPro"/>
</dbReference>
<proteinExistence type="predicted"/>
<protein>
    <recommendedName>
        <fullName evidence="3">Serine hydrolase family protein</fullName>
    </recommendedName>
</protein>
<accession>A0A1F7YI45</accession>
<dbReference type="EMBL" id="MGGL01000008">
    <property type="protein sequence ID" value="OGM26973.1"/>
    <property type="molecule type" value="Genomic_DNA"/>
</dbReference>
<dbReference type="InterPro" id="IPR010662">
    <property type="entry name" value="RBBP9/YdeN"/>
</dbReference>
<evidence type="ECO:0008006" key="3">
    <source>
        <dbReference type="Google" id="ProtNLM"/>
    </source>
</evidence>
<dbReference type="SUPFAM" id="SSF53474">
    <property type="entry name" value="alpha/beta-Hydrolases"/>
    <property type="match status" value="1"/>
</dbReference>
<dbReference type="PANTHER" id="PTHR15394">
    <property type="entry name" value="SERINE HYDROLASE RBBP9"/>
    <property type="match status" value="1"/>
</dbReference>
<evidence type="ECO:0000313" key="2">
    <source>
        <dbReference type="Proteomes" id="UP000179221"/>
    </source>
</evidence>
<dbReference type="InterPro" id="IPR029058">
    <property type="entry name" value="AB_hydrolase_fold"/>
</dbReference>
<comment type="caution">
    <text evidence="1">The sequence shown here is derived from an EMBL/GenBank/DDBJ whole genome shotgun (WGS) entry which is preliminary data.</text>
</comment>
<dbReference type="Gene3D" id="3.40.50.1820">
    <property type="entry name" value="alpha/beta hydrolase"/>
    <property type="match status" value="1"/>
</dbReference>
<dbReference type="AlphaFoldDB" id="A0A1F7YI45"/>
<dbReference type="Proteomes" id="UP000179221">
    <property type="component" value="Unassembled WGS sequence"/>
</dbReference>
<name>A0A1F7YI45_9BACT</name>
<reference evidence="1 2" key="1">
    <citation type="journal article" date="2016" name="Nat. Commun.">
        <title>Thousands of microbial genomes shed light on interconnected biogeochemical processes in an aquifer system.</title>
        <authorList>
            <person name="Anantharaman K."/>
            <person name="Brown C.T."/>
            <person name="Hug L.A."/>
            <person name="Sharon I."/>
            <person name="Castelle C.J."/>
            <person name="Probst A.J."/>
            <person name="Thomas B.C."/>
            <person name="Singh A."/>
            <person name="Wilkins M.J."/>
            <person name="Karaoz U."/>
            <person name="Brodie E.L."/>
            <person name="Williams K.H."/>
            <person name="Hubbard S.S."/>
            <person name="Banfield J.F."/>
        </authorList>
    </citation>
    <scope>NUCLEOTIDE SEQUENCE [LARGE SCALE GENOMIC DNA]</scope>
</reference>
<organism evidence="1 2">
    <name type="scientific">Candidatus Woesebacteria bacterium RIFCSPHIGHO2_01_FULL_40_22</name>
    <dbReference type="NCBI Taxonomy" id="1802499"/>
    <lineage>
        <taxon>Bacteria</taxon>
        <taxon>Candidatus Woeseibacteriota</taxon>
    </lineage>
</organism>
<gene>
    <name evidence="1" type="ORF">A2628_06035</name>
</gene>
<dbReference type="PANTHER" id="PTHR15394:SF3">
    <property type="entry name" value="SERINE HYDROLASE RBBP9"/>
    <property type="match status" value="1"/>
</dbReference>
<evidence type="ECO:0000313" key="1">
    <source>
        <dbReference type="EMBL" id="OGM26973.1"/>
    </source>
</evidence>
<dbReference type="Pfam" id="PF06821">
    <property type="entry name" value="Ser_hydrolase"/>
    <property type="match status" value="1"/>
</dbReference>